<name>A0A1I4D339_9PROT</name>
<proteinExistence type="predicted"/>
<dbReference type="InterPro" id="IPR039556">
    <property type="entry name" value="ICL/PEPM"/>
</dbReference>
<dbReference type="EMBL" id="FOSQ01000009">
    <property type="protein sequence ID" value="SFK87932.1"/>
    <property type="molecule type" value="Genomic_DNA"/>
</dbReference>
<dbReference type="RefSeq" id="WP_092961815.1">
    <property type="nucleotide sequence ID" value="NZ_FOSQ01000009.1"/>
</dbReference>
<reference evidence="1 2" key="1">
    <citation type="submission" date="2016-10" db="EMBL/GenBank/DDBJ databases">
        <authorList>
            <person name="de Groot N.N."/>
        </authorList>
    </citation>
    <scope>NUCLEOTIDE SEQUENCE [LARGE SCALE GENOMIC DNA]</scope>
    <source>
        <strain evidence="1 2">DSM 19981</strain>
    </source>
</reference>
<evidence type="ECO:0000313" key="1">
    <source>
        <dbReference type="EMBL" id="SFK87932.1"/>
    </source>
</evidence>
<dbReference type="OrthoDB" id="9771433at2"/>
<dbReference type="GO" id="GO:0016833">
    <property type="term" value="F:oxo-acid-lyase activity"/>
    <property type="evidence" value="ECO:0007669"/>
    <property type="project" value="UniProtKB-ARBA"/>
</dbReference>
<dbReference type="CDD" id="cd00377">
    <property type="entry name" value="ICL_PEPM"/>
    <property type="match status" value="1"/>
</dbReference>
<dbReference type="Proteomes" id="UP000199473">
    <property type="component" value="Unassembled WGS sequence"/>
</dbReference>
<accession>A0A1I4D339</accession>
<sequence length="299" mass="32100">MPHPSLRQALKNDEFILAPGVFDMISAKVADGMGFRALYATGFGVTASHLGLADVGIATYTDMVSRMGTIAKGCKTPVISDADTGYGGLLNVRHTVRGYEDAGVTAIQLEDQEVPKKCGHTPGRKVIPAEEMALKIRVAAEARQSEDFLIIARTDARTGHGLDEAIRRGLMYADAGADVIFIESPESEAEMAEVGRHIKKPLFANMVEGGRTPIVPADKLHAMGYRIAIYPAVGFLTIAGALERAYGQLKADGHSNNMSVNADYSFAKMCELMGFPDVWEFDRKWAAAAGNLPPAKAAE</sequence>
<organism evidence="1 2">
    <name type="scientific">Falsiroseomonas stagni DSM 19981</name>
    <dbReference type="NCBI Taxonomy" id="1123062"/>
    <lineage>
        <taxon>Bacteria</taxon>
        <taxon>Pseudomonadati</taxon>
        <taxon>Pseudomonadota</taxon>
        <taxon>Alphaproteobacteria</taxon>
        <taxon>Acetobacterales</taxon>
        <taxon>Roseomonadaceae</taxon>
        <taxon>Falsiroseomonas</taxon>
    </lineage>
</organism>
<dbReference type="Gene3D" id="3.20.20.60">
    <property type="entry name" value="Phosphoenolpyruvate-binding domains"/>
    <property type="match status" value="1"/>
</dbReference>
<dbReference type="PANTHER" id="PTHR42905">
    <property type="entry name" value="PHOSPHOENOLPYRUVATE CARBOXYLASE"/>
    <property type="match status" value="1"/>
</dbReference>
<evidence type="ECO:0000313" key="2">
    <source>
        <dbReference type="Proteomes" id="UP000199473"/>
    </source>
</evidence>
<dbReference type="InterPro" id="IPR015813">
    <property type="entry name" value="Pyrv/PenolPyrv_kinase-like_dom"/>
</dbReference>
<dbReference type="PANTHER" id="PTHR42905:SF5">
    <property type="entry name" value="CARBOXYVINYL-CARBOXYPHOSPHONATE PHOSPHORYLMUTASE, CHLOROPLASTIC"/>
    <property type="match status" value="1"/>
</dbReference>
<gene>
    <name evidence="1" type="ORF">SAMN02745775_109130</name>
</gene>
<keyword evidence="2" id="KW-1185">Reference proteome</keyword>
<dbReference type="InterPro" id="IPR040442">
    <property type="entry name" value="Pyrv_kinase-like_dom_sf"/>
</dbReference>
<dbReference type="AlphaFoldDB" id="A0A1I4D339"/>
<dbReference type="Pfam" id="PF13714">
    <property type="entry name" value="PEP_mutase"/>
    <property type="match status" value="1"/>
</dbReference>
<protein>
    <submittedName>
        <fullName evidence="1">2-Methylisocitrate lyase, PEP mutase family</fullName>
    </submittedName>
</protein>
<dbReference type="STRING" id="1123062.SAMN02745775_109130"/>
<keyword evidence="1" id="KW-0456">Lyase</keyword>
<dbReference type="SUPFAM" id="SSF51621">
    <property type="entry name" value="Phosphoenolpyruvate/pyruvate domain"/>
    <property type="match status" value="1"/>
</dbReference>